<reference evidence="1 2" key="1">
    <citation type="submission" date="2021-01" db="EMBL/GenBank/DDBJ databases">
        <title>Actinoplanes sp. nov. LDG1-01 isolated from lichen.</title>
        <authorList>
            <person name="Saeng-In P."/>
            <person name="Phongsopitanun W."/>
            <person name="Kanchanasin P."/>
            <person name="Yuki M."/>
            <person name="Kudo T."/>
            <person name="Ohkuma M."/>
            <person name="Tanasupawat S."/>
        </authorList>
    </citation>
    <scope>NUCLEOTIDE SEQUENCE [LARGE SCALE GENOMIC DNA]</scope>
    <source>
        <strain evidence="1 2">LDG1-01</strain>
    </source>
</reference>
<evidence type="ECO:0000313" key="2">
    <source>
        <dbReference type="Proteomes" id="UP000598996"/>
    </source>
</evidence>
<dbReference type="EMBL" id="JAENHO010000013">
    <property type="protein sequence ID" value="MBL7260284.1"/>
    <property type="molecule type" value="Genomic_DNA"/>
</dbReference>
<dbReference type="RefSeq" id="WP_202997011.1">
    <property type="nucleotide sequence ID" value="NZ_JAENHO010000013.1"/>
</dbReference>
<accession>A0ABS1W0M0</accession>
<organism evidence="1 2">
    <name type="scientific">Paractinoplanes lichenicola</name>
    <dbReference type="NCBI Taxonomy" id="2802976"/>
    <lineage>
        <taxon>Bacteria</taxon>
        <taxon>Bacillati</taxon>
        <taxon>Actinomycetota</taxon>
        <taxon>Actinomycetes</taxon>
        <taxon>Micromonosporales</taxon>
        <taxon>Micromonosporaceae</taxon>
        <taxon>Paractinoplanes</taxon>
    </lineage>
</organism>
<comment type="caution">
    <text evidence="1">The sequence shown here is derived from an EMBL/GenBank/DDBJ whole genome shotgun (WGS) entry which is preliminary data.</text>
</comment>
<name>A0ABS1W0M0_9ACTN</name>
<proteinExistence type="predicted"/>
<dbReference type="Proteomes" id="UP000598996">
    <property type="component" value="Unassembled WGS sequence"/>
</dbReference>
<gene>
    <name evidence="1" type="ORF">JKJ07_38900</name>
</gene>
<keyword evidence="2" id="KW-1185">Reference proteome</keyword>
<evidence type="ECO:0000313" key="1">
    <source>
        <dbReference type="EMBL" id="MBL7260284.1"/>
    </source>
</evidence>
<sequence length="70" mass="7868">MSTTVRSADLSHGTAAHDGTLDRWYIKNSAGIFPWRAGNGEKLTDYEVDRFLRSGRITVIAPEQDHYPFA</sequence>
<protein>
    <submittedName>
        <fullName evidence="1">Uncharacterized protein</fullName>
    </submittedName>
</protein>